<gene>
    <name evidence="2" type="ORF">IQ10_01795</name>
</gene>
<reference evidence="2 3" key="1">
    <citation type="journal article" date="2015" name="Stand. Genomic Sci.">
        <title>Genomic Encyclopedia of Bacterial and Archaeal Type Strains, Phase III: the genomes of soil and plant-associated and newly described type strains.</title>
        <authorList>
            <person name="Whitman W.B."/>
            <person name="Woyke T."/>
            <person name="Klenk H.P."/>
            <person name="Zhou Y."/>
            <person name="Lilburn T.G."/>
            <person name="Beck B.J."/>
            <person name="De Vos P."/>
            <person name="Vandamme P."/>
            <person name="Eisen J.A."/>
            <person name="Garrity G."/>
            <person name="Hugenholtz P."/>
            <person name="Kyrpides N.C."/>
        </authorList>
    </citation>
    <scope>NUCLEOTIDE SEQUENCE [LARGE SCALE GENOMIC DNA]</scope>
    <source>
        <strain evidence="2 3">CGMCC 1.10116</strain>
    </source>
</reference>
<accession>A0A562QK13</accession>
<dbReference type="AlphaFoldDB" id="A0A562QK13"/>
<dbReference type="EMBL" id="VLKZ01000004">
    <property type="protein sequence ID" value="TWI57092.1"/>
    <property type="molecule type" value="Genomic_DNA"/>
</dbReference>
<dbReference type="Proteomes" id="UP000315711">
    <property type="component" value="Unassembled WGS sequence"/>
</dbReference>
<sequence>MAVGQFLPFEQTYDDGTLIANEEVGGMTEDEAAELLHSKINQWRTEANVNYVLLEQRKAMPNEAILFDVRAALEEAWTQRSVDLLATVDEQIMRDELMTIGHYETGDRIDFSLLTRQLTEDVRSMKRSNKTYQLQEFFLPDFQLREEVVSEVTLDVSGAYLAEWAQSLNGYIIEPQALFSMQEALDQSGVTVLDSEALDVFATGLFQLFTKTNFNLLERHVNLTLPAYATVGYAAAASPNSMDLKVLNPNHHSYELSLSYVNNQLRISLMGLSFIHDYSLVVENIEEIEPRTIVHISPRRTIGDKQVMSEGALGFSADVYQVVSSSEGTMIERNRIASDYYPAMHRIEELSLQEAQEEEQEDNPFEGILPVPVPPSENNADNSNDRHVNSGSESGTNSNTSSDSTNSTEGENQGSANTPVQDEDGDYSSHDNNQVKQEHVIVKGEE</sequence>
<proteinExistence type="predicted"/>
<evidence type="ECO:0000313" key="3">
    <source>
        <dbReference type="Proteomes" id="UP000315711"/>
    </source>
</evidence>
<feature type="compositionally biased region" description="Low complexity" evidence="1">
    <location>
        <begin position="389"/>
        <end position="412"/>
    </location>
</feature>
<comment type="caution">
    <text evidence="2">The sequence shown here is derived from an EMBL/GenBank/DDBJ whole genome shotgun (WGS) entry which is preliminary data.</text>
</comment>
<organism evidence="2 3">
    <name type="scientific">Halalkalibacter nanhaiisediminis</name>
    <dbReference type="NCBI Taxonomy" id="688079"/>
    <lineage>
        <taxon>Bacteria</taxon>
        <taxon>Bacillati</taxon>
        <taxon>Bacillota</taxon>
        <taxon>Bacilli</taxon>
        <taxon>Bacillales</taxon>
        <taxon>Bacillaceae</taxon>
        <taxon>Halalkalibacter</taxon>
    </lineage>
</organism>
<feature type="compositionally biased region" description="Basic and acidic residues" evidence="1">
    <location>
        <begin position="436"/>
        <end position="446"/>
    </location>
</feature>
<keyword evidence="3" id="KW-1185">Reference proteome</keyword>
<protein>
    <recommendedName>
        <fullName evidence="4">VanW like protein</fullName>
    </recommendedName>
</protein>
<evidence type="ECO:0000256" key="1">
    <source>
        <dbReference type="SAM" id="MobiDB-lite"/>
    </source>
</evidence>
<evidence type="ECO:0008006" key="4">
    <source>
        <dbReference type="Google" id="ProtNLM"/>
    </source>
</evidence>
<name>A0A562QK13_9BACI</name>
<feature type="region of interest" description="Disordered" evidence="1">
    <location>
        <begin position="353"/>
        <end position="446"/>
    </location>
</feature>
<evidence type="ECO:0000313" key="2">
    <source>
        <dbReference type="EMBL" id="TWI57092.1"/>
    </source>
</evidence>
<feature type="compositionally biased region" description="Acidic residues" evidence="1">
    <location>
        <begin position="355"/>
        <end position="364"/>
    </location>
</feature>